<accession>A0A399JC33</accession>
<comment type="caution">
    <text evidence="1">The sequence shown here is derived from an EMBL/GenBank/DDBJ whole genome shotgun (WGS) entry which is preliminary data.</text>
</comment>
<organism evidence="1 2">
    <name type="scientific">Galactobacter valiniphilus</name>
    <dbReference type="NCBI Taxonomy" id="2676122"/>
    <lineage>
        <taxon>Bacteria</taxon>
        <taxon>Bacillati</taxon>
        <taxon>Actinomycetota</taxon>
        <taxon>Actinomycetes</taxon>
        <taxon>Micrococcales</taxon>
        <taxon>Micrococcaceae</taxon>
        <taxon>Galactobacter</taxon>
    </lineage>
</organism>
<dbReference type="AlphaFoldDB" id="A0A399JC33"/>
<name>A0A399JC33_9MICC</name>
<evidence type="ECO:0000313" key="1">
    <source>
        <dbReference type="EMBL" id="RII43098.1"/>
    </source>
</evidence>
<dbReference type="Proteomes" id="UP000265419">
    <property type="component" value="Unassembled WGS sequence"/>
</dbReference>
<protein>
    <submittedName>
        <fullName evidence="1">Uncharacterized protein</fullName>
    </submittedName>
</protein>
<keyword evidence="2" id="KW-1185">Reference proteome</keyword>
<evidence type="ECO:0000313" key="2">
    <source>
        <dbReference type="Proteomes" id="UP000265419"/>
    </source>
</evidence>
<dbReference type="EMBL" id="QQXK01000005">
    <property type="protein sequence ID" value="RII43098.1"/>
    <property type="molecule type" value="Genomic_DNA"/>
</dbReference>
<gene>
    <name evidence="1" type="ORF">DWB68_03440</name>
</gene>
<proteinExistence type="predicted"/>
<reference evidence="1 2" key="1">
    <citation type="submission" date="2018-07" db="EMBL/GenBank/DDBJ databases">
        <title>Arthrobacter sp. nov., isolated from raw cow's milk with high bacterial count.</title>
        <authorList>
            <person name="Hahne J."/>
            <person name="Isele D."/>
            <person name="Lipski A."/>
        </authorList>
    </citation>
    <scope>NUCLEOTIDE SEQUENCE [LARGE SCALE GENOMIC DNA]</scope>
    <source>
        <strain evidence="1 2">JZ R-35</strain>
    </source>
</reference>
<sequence length="173" mass="17425">MALPLATALGGCVQASPVADVAASNPAGDPRALELCRQAGQAMLPSTEGLSVVADDALLIEGDATNEGQLRCTWASAGEPVLGLSVVDREDTPVLDLDNPLYRTDPRVQGGAVIVGAEGETLAEVGGVSAHFPERTLGLTIAGQAGQQLLGETSVTDAVGLLVDVSGAIAELK</sequence>